<dbReference type="RefSeq" id="WP_154175198.1">
    <property type="nucleotide sequence ID" value="NZ_WJXZ01000006.1"/>
</dbReference>
<dbReference type="OrthoDB" id="907855at2"/>
<sequence length="480" mass="52764">MGLIAPKYIEPGWLSLYPYLADDMTLPQFIKYGVYMGNLTNNNARYFQKGVTHLPESSFGVANSTNRALIHKIPGTGVLKNNGANIGGASNMTRSQVRTAATQANITWMLNHQMQEGEYYIAAGSNQAYWLMEKWLEDLEGFFPGQNYISAGNYGDSSMGQPDGMNKDNAVSFNGTLANATAAKAGLPFFQSAFSAIGGGTKTLADVHTGYNCRFYPTLHIGNEYWIHRMLYMMQRYVTAGWGTKWHQLFIWPMFESTGSDVAHSGWPYQFNTTNPAGVLDKFGHTVMAINQCIAAGFLWCQAMAGVTNRCVLVWNNTNGYSADINKQGATYPGSKPADRWNPAPGSPSTFPYVGDGQLSYPGEPLYPFDAIHEGINMWYRSYLDLGGEGTKAWAAYSLDNGSTWVDVDPGGTKSVIYGMANRGPVVSTEDYGSKRKWVFHHPYATPGVKINFLIKHVATNAVHSGSIIGDKVYCNVQNA</sequence>
<keyword evidence="2" id="KW-1185">Reference proteome</keyword>
<gene>
    <name evidence="1" type="ORF">GJJ30_10950</name>
</gene>
<evidence type="ECO:0000313" key="2">
    <source>
        <dbReference type="Proteomes" id="UP000441754"/>
    </source>
</evidence>
<dbReference type="Proteomes" id="UP000441754">
    <property type="component" value="Unassembled WGS sequence"/>
</dbReference>
<organism evidence="1 2">
    <name type="scientific">Larkinella terrae</name>
    <dbReference type="NCBI Taxonomy" id="2025311"/>
    <lineage>
        <taxon>Bacteria</taxon>
        <taxon>Pseudomonadati</taxon>
        <taxon>Bacteroidota</taxon>
        <taxon>Cytophagia</taxon>
        <taxon>Cytophagales</taxon>
        <taxon>Spirosomataceae</taxon>
        <taxon>Larkinella</taxon>
    </lineage>
</organism>
<dbReference type="EMBL" id="WJXZ01000006">
    <property type="protein sequence ID" value="MRS61806.1"/>
    <property type="molecule type" value="Genomic_DNA"/>
</dbReference>
<evidence type="ECO:0000313" key="1">
    <source>
        <dbReference type="EMBL" id="MRS61806.1"/>
    </source>
</evidence>
<dbReference type="AlphaFoldDB" id="A0A7K0EK11"/>
<comment type="caution">
    <text evidence="1">The sequence shown here is derived from an EMBL/GenBank/DDBJ whole genome shotgun (WGS) entry which is preliminary data.</text>
</comment>
<protein>
    <submittedName>
        <fullName evidence="1">Uncharacterized protein</fullName>
    </submittedName>
</protein>
<name>A0A7K0EK11_9BACT</name>
<proteinExistence type="predicted"/>
<accession>A0A7K0EK11</accession>
<reference evidence="1 2" key="1">
    <citation type="journal article" date="2018" name="Antonie Van Leeuwenhoek">
        <title>Larkinella terrae sp. nov., isolated from soil on Jeju Island, South Korea.</title>
        <authorList>
            <person name="Ten L.N."/>
            <person name="Jeon J."/>
            <person name="Park S.J."/>
            <person name="Park S."/>
            <person name="Lee S.Y."/>
            <person name="Kim M.K."/>
            <person name="Jung H.Y."/>
        </authorList>
    </citation>
    <scope>NUCLEOTIDE SEQUENCE [LARGE SCALE GENOMIC DNA]</scope>
    <source>
        <strain evidence="1 2">KCTC 52001</strain>
    </source>
</reference>